<dbReference type="GO" id="GO:0051539">
    <property type="term" value="F:4 iron, 4 sulfur cluster binding"/>
    <property type="evidence" value="ECO:0007669"/>
    <property type="project" value="UniProtKB-KW"/>
</dbReference>
<dbReference type="AlphaFoldDB" id="A0A3P3XPG2"/>
<accession>A0A3P3XPG2</accession>
<evidence type="ECO:0000256" key="4">
    <source>
        <dbReference type="ARBA" id="ARBA00022723"/>
    </source>
</evidence>
<reference evidence="8" key="1">
    <citation type="submission" date="2017-02" db="EMBL/GenBank/DDBJ databases">
        <authorList>
            <person name="Regsiter A."/>
            <person name="William W."/>
        </authorList>
    </citation>
    <scope>NUCLEOTIDE SEQUENCE</scope>
    <source>
        <strain evidence="8">BdmA 4</strain>
    </source>
</reference>
<keyword evidence="3" id="KW-0949">S-adenosyl-L-methionine</keyword>
<protein>
    <submittedName>
        <fullName evidence="8">Putative Radical SAM protein</fullName>
    </submittedName>
</protein>
<dbReference type="Pfam" id="PF04055">
    <property type="entry name" value="Radical_SAM"/>
    <property type="match status" value="1"/>
</dbReference>
<dbReference type="PANTHER" id="PTHR11135">
    <property type="entry name" value="HISTONE ACETYLTRANSFERASE-RELATED"/>
    <property type="match status" value="1"/>
</dbReference>
<dbReference type="PROSITE" id="PS51918">
    <property type="entry name" value="RADICAL_SAM"/>
    <property type="match status" value="1"/>
</dbReference>
<evidence type="ECO:0000256" key="6">
    <source>
        <dbReference type="ARBA" id="ARBA00023014"/>
    </source>
</evidence>
<dbReference type="Gene3D" id="3.30.750.200">
    <property type="match status" value="1"/>
</dbReference>
<evidence type="ECO:0000256" key="5">
    <source>
        <dbReference type="ARBA" id="ARBA00023004"/>
    </source>
</evidence>
<gene>
    <name evidence="8" type="ORF">SPIRO4BDMA_40753</name>
</gene>
<dbReference type="Pfam" id="PF16199">
    <property type="entry name" value="Radical_SAM_C"/>
    <property type="match status" value="1"/>
</dbReference>
<dbReference type="SUPFAM" id="SSF102114">
    <property type="entry name" value="Radical SAM enzymes"/>
    <property type="match status" value="1"/>
</dbReference>
<dbReference type="InterPro" id="IPR005911">
    <property type="entry name" value="YhcC-like"/>
</dbReference>
<proteinExistence type="predicted"/>
<dbReference type="PANTHER" id="PTHR11135:SF1">
    <property type="entry name" value="PROTEIN YHCC"/>
    <property type="match status" value="1"/>
</dbReference>
<evidence type="ECO:0000256" key="3">
    <source>
        <dbReference type="ARBA" id="ARBA00022691"/>
    </source>
</evidence>
<dbReference type="InterPro" id="IPR039661">
    <property type="entry name" value="ELP3"/>
</dbReference>
<feature type="domain" description="Radical SAM core" evidence="7">
    <location>
        <begin position="23"/>
        <end position="304"/>
    </location>
</feature>
<dbReference type="SFLD" id="SFLDG01091">
    <property type="entry name" value="uncharacterized_CHP01210-like"/>
    <property type="match status" value="1"/>
</dbReference>
<dbReference type="InterPro" id="IPR007197">
    <property type="entry name" value="rSAM"/>
</dbReference>
<evidence type="ECO:0000259" key="7">
    <source>
        <dbReference type="PROSITE" id="PS51918"/>
    </source>
</evidence>
<organism evidence="8">
    <name type="scientific">uncultured spirochete</name>
    <dbReference type="NCBI Taxonomy" id="156406"/>
    <lineage>
        <taxon>Bacteria</taxon>
        <taxon>Pseudomonadati</taxon>
        <taxon>Spirochaetota</taxon>
        <taxon>Spirochaetia</taxon>
        <taxon>Spirochaetales</taxon>
        <taxon>environmental samples</taxon>
    </lineage>
</organism>
<dbReference type="EMBL" id="FWDO01000004">
    <property type="protein sequence ID" value="SLM18181.1"/>
    <property type="molecule type" value="Genomic_DNA"/>
</dbReference>
<keyword evidence="5" id="KW-0408">Iron</keyword>
<dbReference type="SFLD" id="SFLDG01086">
    <property type="entry name" value="elongater_protein-like"/>
    <property type="match status" value="1"/>
</dbReference>
<evidence type="ECO:0000256" key="2">
    <source>
        <dbReference type="ARBA" id="ARBA00022485"/>
    </source>
</evidence>
<comment type="cofactor">
    <cofactor evidence="1">
        <name>[4Fe-4S] cluster</name>
        <dbReference type="ChEBI" id="CHEBI:49883"/>
    </cofactor>
</comment>
<keyword evidence="2" id="KW-0004">4Fe-4S</keyword>
<dbReference type="GO" id="GO:0046872">
    <property type="term" value="F:metal ion binding"/>
    <property type="evidence" value="ECO:0007669"/>
    <property type="project" value="UniProtKB-KW"/>
</dbReference>
<evidence type="ECO:0000256" key="1">
    <source>
        <dbReference type="ARBA" id="ARBA00001966"/>
    </source>
</evidence>
<dbReference type="InterPro" id="IPR006638">
    <property type="entry name" value="Elp3/MiaA/NifB-like_rSAM"/>
</dbReference>
<sequence>MQELRDPKSMPRINWHSQCLKARYDEHVWRLGIDAGFTCPHRSPDRLQGGCRFCAPDGNISAYQKTQAPVPSMEKQIELALIFTRRRYHANAFFLYFQAYTGTNAATKTLTQVYENAIDAFWRVYEKVGEAPRAAPETHAPKMGPLKGIIVSTRPDCFDQEKADLLAAYMEQGMEVWVELGLQSAHEETLSFIRRNHGVKAFLDAMEIAKRTHLKRTVHLMLGLPGESRTMMIETAQLAASTETEGVKFHDFRIVKGSAFARNFLAGEITAMHPSRLPGLLADCLEVLPPSTEIMRISADFRPEESVNIHPPTDKHTLARLVEDELVRRNSCQGQRFAG</sequence>
<dbReference type="SMART" id="SM00729">
    <property type="entry name" value="Elp3"/>
    <property type="match status" value="1"/>
</dbReference>
<name>A0A3P3XPG2_9SPIR</name>
<dbReference type="SFLD" id="SFLDS00029">
    <property type="entry name" value="Radical_SAM"/>
    <property type="match status" value="1"/>
</dbReference>
<keyword evidence="4" id="KW-0479">Metal-binding</keyword>
<dbReference type="InterPro" id="IPR032432">
    <property type="entry name" value="Radical_SAM_C"/>
</dbReference>
<keyword evidence="6" id="KW-0411">Iron-sulfur</keyword>
<evidence type="ECO:0000313" key="8">
    <source>
        <dbReference type="EMBL" id="SLM18181.1"/>
    </source>
</evidence>
<dbReference type="GO" id="GO:0003824">
    <property type="term" value="F:catalytic activity"/>
    <property type="evidence" value="ECO:0007669"/>
    <property type="project" value="InterPro"/>
</dbReference>
<dbReference type="InterPro" id="IPR058240">
    <property type="entry name" value="rSAM_sf"/>
</dbReference>